<dbReference type="InterPro" id="IPR051609">
    <property type="entry name" value="NmrA/Isoflavone_reductase-like"/>
</dbReference>
<evidence type="ECO:0000259" key="4">
    <source>
        <dbReference type="Pfam" id="PF13460"/>
    </source>
</evidence>
<evidence type="ECO:0000256" key="1">
    <source>
        <dbReference type="ARBA" id="ARBA00005725"/>
    </source>
</evidence>
<evidence type="ECO:0000313" key="6">
    <source>
        <dbReference type="Proteomes" id="UP000070168"/>
    </source>
</evidence>
<dbReference type="Gene3D" id="3.40.50.720">
    <property type="entry name" value="NAD(P)-binding Rossmann-like Domain"/>
    <property type="match status" value="1"/>
</dbReference>
<evidence type="ECO:0000256" key="2">
    <source>
        <dbReference type="ARBA" id="ARBA00022857"/>
    </source>
</evidence>
<dbReference type="SUPFAM" id="SSF51735">
    <property type="entry name" value="NAD(P)-binding Rossmann-fold domains"/>
    <property type="match status" value="1"/>
</dbReference>
<keyword evidence="3" id="KW-0560">Oxidoreductase</keyword>
<evidence type="ECO:0000313" key="5">
    <source>
        <dbReference type="EMBL" id="KXG52777.1"/>
    </source>
</evidence>
<dbReference type="InterPro" id="IPR016040">
    <property type="entry name" value="NAD(P)-bd_dom"/>
</dbReference>
<dbReference type="OrthoDB" id="419598at2759"/>
<comment type="caution">
    <text evidence="5">The sequence shown here is derived from an EMBL/GenBank/DDBJ whole genome shotgun (WGS) entry which is preliminary data.</text>
</comment>
<sequence length="312" mass="35416">MSITVGIAGITGKFARLVLKHLLASPDIQIRGLCRNVSKLPESLRHSPRMTIFQGESTDFDTLRKFVHGCDVVICCYLGDNTLMTEGQKLLVDACELEKVDRYIASDYSVNFPNLEYGQLPAKDPMKHVMAYLKEKKDVQGVHILIGIFMETFWSGYFGMWKPEECKLSLYGNGDDIWESTTYDTAAQYVAAVARDPNAVGVLQFLGDRRTTREIADDFAEVYGKKLELDLLGSLDDLYSTMHATYKQDPSNIFAYLAMFYQYYCLNGQTYLKKDLDNSKYPDITPTTFKKFFQSQKLEELGDSYQNPGSNV</sequence>
<dbReference type="AlphaFoldDB" id="A0A135LUX6"/>
<protein>
    <recommendedName>
        <fullName evidence="4">NAD(P)-binding domain-containing protein</fullName>
    </recommendedName>
</protein>
<proteinExistence type="inferred from homology"/>
<dbReference type="PANTHER" id="PTHR47706:SF9">
    <property type="entry name" value="NMRA-LIKE DOMAIN-CONTAINING PROTEIN-RELATED"/>
    <property type="match status" value="1"/>
</dbReference>
<dbReference type="RefSeq" id="XP_040651312.1">
    <property type="nucleotide sequence ID" value="XM_040795747.1"/>
</dbReference>
<gene>
    <name evidence="5" type="ORF">PGRI_080330</name>
</gene>
<dbReference type="GO" id="GO:0016491">
    <property type="term" value="F:oxidoreductase activity"/>
    <property type="evidence" value="ECO:0007669"/>
    <property type="project" value="UniProtKB-KW"/>
</dbReference>
<feature type="domain" description="NAD(P)-binding" evidence="4">
    <location>
        <begin position="9"/>
        <end position="110"/>
    </location>
</feature>
<keyword evidence="2" id="KW-0521">NADP</keyword>
<dbReference type="InterPro" id="IPR036291">
    <property type="entry name" value="NAD(P)-bd_dom_sf"/>
</dbReference>
<evidence type="ECO:0000256" key="3">
    <source>
        <dbReference type="ARBA" id="ARBA00023002"/>
    </source>
</evidence>
<dbReference type="EMBL" id="LHQR01000020">
    <property type="protein sequence ID" value="KXG52777.1"/>
    <property type="molecule type" value="Genomic_DNA"/>
</dbReference>
<dbReference type="PANTHER" id="PTHR47706">
    <property type="entry name" value="NMRA-LIKE FAMILY PROTEIN"/>
    <property type="match status" value="1"/>
</dbReference>
<keyword evidence="6" id="KW-1185">Reference proteome</keyword>
<organism evidence="5 6">
    <name type="scientific">Penicillium patulum</name>
    <name type="common">Penicillium griseofulvum</name>
    <dbReference type="NCBI Taxonomy" id="5078"/>
    <lineage>
        <taxon>Eukaryota</taxon>
        <taxon>Fungi</taxon>
        <taxon>Dikarya</taxon>
        <taxon>Ascomycota</taxon>
        <taxon>Pezizomycotina</taxon>
        <taxon>Eurotiomycetes</taxon>
        <taxon>Eurotiomycetidae</taxon>
        <taxon>Eurotiales</taxon>
        <taxon>Aspergillaceae</taxon>
        <taxon>Penicillium</taxon>
    </lineage>
</organism>
<dbReference type="Proteomes" id="UP000070168">
    <property type="component" value="Unassembled WGS sequence"/>
</dbReference>
<reference evidence="5 6" key="1">
    <citation type="journal article" date="2016" name="BMC Genomics">
        <title>Genome sequencing and secondary metabolism of the postharvest pathogen Penicillium griseofulvum.</title>
        <authorList>
            <person name="Banani H."/>
            <person name="Marcet-Houben M."/>
            <person name="Ballester A.R."/>
            <person name="Abbruscato P."/>
            <person name="Gonzalez-Candelas L."/>
            <person name="Gabaldon T."/>
            <person name="Spadaro D."/>
        </authorList>
    </citation>
    <scope>NUCLEOTIDE SEQUENCE [LARGE SCALE GENOMIC DNA]</scope>
    <source>
        <strain evidence="5 6">PG3</strain>
    </source>
</reference>
<dbReference type="GeneID" id="63711047"/>
<dbReference type="OMA" id="ICCYFGS"/>
<name>A0A135LUX6_PENPA</name>
<dbReference type="STRING" id="5078.A0A135LUX6"/>
<accession>A0A135LUX6</accession>
<dbReference type="Pfam" id="PF13460">
    <property type="entry name" value="NAD_binding_10"/>
    <property type="match status" value="1"/>
</dbReference>
<comment type="similarity">
    <text evidence="1">Belongs to the NmrA-type oxidoreductase family. Isoflavone reductase subfamily.</text>
</comment>